<organism evidence="1 2">
    <name type="scientific">Boletus edulis BED1</name>
    <dbReference type="NCBI Taxonomy" id="1328754"/>
    <lineage>
        <taxon>Eukaryota</taxon>
        <taxon>Fungi</taxon>
        <taxon>Dikarya</taxon>
        <taxon>Basidiomycota</taxon>
        <taxon>Agaricomycotina</taxon>
        <taxon>Agaricomycetes</taxon>
        <taxon>Agaricomycetidae</taxon>
        <taxon>Boletales</taxon>
        <taxon>Boletineae</taxon>
        <taxon>Boletaceae</taxon>
        <taxon>Boletoideae</taxon>
        <taxon>Boletus</taxon>
    </lineage>
</organism>
<accession>A0AAD4G8F6</accession>
<sequence length="92" mass="10266">MFLSAVCSLAPHSINGECIRTFLVLDLLTLDQALLKVVPLTAKENSISTPHSGLRIASPFNVRPFTSLFLLALHNVGSRLFDFFYQHRLARP</sequence>
<proteinExistence type="predicted"/>
<dbReference type="EMBL" id="WHUW01000058">
    <property type="protein sequence ID" value="KAF8430698.1"/>
    <property type="molecule type" value="Genomic_DNA"/>
</dbReference>
<dbReference type="AlphaFoldDB" id="A0AAD4G8F6"/>
<reference evidence="1" key="1">
    <citation type="submission" date="2019-10" db="EMBL/GenBank/DDBJ databases">
        <authorList>
            <consortium name="DOE Joint Genome Institute"/>
            <person name="Kuo A."/>
            <person name="Miyauchi S."/>
            <person name="Kiss E."/>
            <person name="Drula E."/>
            <person name="Kohler A."/>
            <person name="Sanchez-Garcia M."/>
            <person name="Andreopoulos B."/>
            <person name="Barry K.W."/>
            <person name="Bonito G."/>
            <person name="Buee M."/>
            <person name="Carver A."/>
            <person name="Chen C."/>
            <person name="Cichocki N."/>
            <person name="Clum A."/>
            <person name="Culley D."/>
            <person name="Crous P.W."/>
            <person name="Fauchery L."/>
            <person name="Girlanda M."/>
            <person name="Hayes R."/>
            <person name="Keri Z."/>
            <person name="LaButti K."/>
            <person name="Lipzen A."/>
            <person name="Lombard V."/>
            <person name="Magnuson J."/>
            <person name="Maillard F."/>
            <person name="Morin E."/>
            <person name="Murat C."/>
            <person name="Nolan M."/>
            <person name="Ohm R."/>
            <person name="Pangilinan J."/>
            <person name="Pereira M."/>
            <person name="Perotto S."/>
            <person name="Peter M."/>
            <person name="Riley R."/>
            <person name="Sitrit Y."/>
            <person name="Stielow B."/>
            <person name="Szollosi G."/>
            <person name="Zifcakova L."/>
            <person name="Stursova M."/>
            <person name="Spatafora J.W."/>
            <person name="Tedersoo L."/>
            <person name="Vaario L.-M."/>
            <person name="Yamada A."/>
            <person name="Yan M."/>
            <person name="Wang P."/>
            <person name="Xu J."/>
            <person name="Bruns T."/>
            <person name="Baldrian P."/>
            <person name="Vilgalys R."/>
            <person name="Henrissat B."/>
            <person name="Grigoriev I.V."/>
            <person name="Hibbett D."/>
            <person name="Nagy L.G."/>
            <person name="Martin F.M."/>
        </authorList>
    </citation>
    <scope>NUCLEOTIDE SEQUENCE</scope>
    <source>
        <strain evidence="1">BED1</strain>
    </source>
</reference>
<dbReference type="Proteomes" id="UP001194468">
    <property type="component" value="Unassembled WGS sequence"/>
</dbReference>
<reference evidence="1" key="2">
    <citation type="journal article" date="2020" name="Nat. Commun.">
        <title>Large-scale genome sequencing of mycorrhizal fungi provides insights into the early evolution of symbiotic traits.</title>
        <authorList>
            <person name="Miyauchi S."/>
            <person name="Kiss E."/>
            <person name="Kuo A."/>
            <person name="Drula E."/>
            <person name="Kohler A."/>
            <person name="Sanchez-Garcia M."/>
            <person name="Morin E."/>
            <person name="Andreopoulos B."/>
            <person name="Barry K.W."/>
            <person name="Bonito G."/>
            <person name="Buee M."/>
            <person name="Carver A."/>
            <person name="Chen C."/>
            <person name="Cichocki N."/>
            <person name="Clum A."/>
            <person name="Culley D."/>
            <person name="Crous P.W."/>
            <person name="Fauchery L."/>
            <person name="Girlanda M."/>
            <person name="Hayes R.D."/>
            <person name="Keri Z."/>
            <person name="LaButti K."/>
            <person name="Lipzen A."/>
            <person name="Lombard V."/>
            <person name="Magnuson J."/>
            <person name="Maillard F."/>
            <person name="Murat C."/>
            <person name="Nolan M."/>
            <person name="Ohm R.A."/>
            <person name="Pangilinan J."/>
            <person name="Pereira M.F."/>
            <person name="Perotto S."/>
            <person name="Peter M."/>
            <person name="Pfister S."/>
            <person name="Riley R."/>
            <person name="Sitrit Y."/>
            <person name="Stielow J.B."/>
            <person name="Szollosi G."/>
            <person name="Zifcakova L."/>
            <person name="Stursova M."/>
            <person name="Spatafora J.W."/>
            <person name="Tedersoo L."/>
            <person name="Vaario L.M."/>
            <person name="Yamada A."/>
            <person name="Yan M."/>
            <person name="Wang P."/>
            <person name="Xu J."/>
            <person name="Bruns T."/>
            <person name="Baldrian P."/>
            <person name="Vilgalys R."/>
            <person name="Dunand C."/>
            <person name="Henrissat B."/>
            <person name="Grigoriev I.V."/>
            <person name="Hibbett D."/>
            <person name="Nagy L.G."/>
            <person name="Martin F.M."/>
        </authorList>
    </citation>
    <scope>NUCLEOTIDE SEQUENCE</scope>
    <source>
        <strain evidence="1">BED1</strain>
    </source>
</reference>
<gene>
    <name evidence="1" type="ORF">L210DRAFT_418314</name>
</gene>
<keyword evidence="2" id="KW-1185">Reference proteome</keyword>
<comment type="caution">
    <text evidence="1">The sequence shown here is derived from an EMBL/GenBank/DDBJ whole genome shotgun (WGS) entry which is preliminary data.</text>
</comment>
<evidence type="ECO:0000313" key="1">
    <source>
        <dbReference type="EMBL" id="KAF8430698.1"/>
    </source>
</evidence>
<name>A0AAD4G8F6_BOLED</name>
<protein>
    <submittedName>
        <fullName evidence="1">Uncharacterized protein</fullName>
    </submittedName>
</protein>
<evidence type="ECO:0000313" key="2">
    <source>
        <dbReference type="Proteomes" id="UP001194468"/>
    </source>
</evidence>